<keyword evidence="3" id="KW-0223">Dioxygenase</keyword>
<name>B9RUD6_RICCO</name>
<evidence type="ECO:0000256" key="3">
    <source>
        <dbReference type="ARBA" id="ARBA00022964"/>
    </source>
</evidence>
<dbReference type="GO" id="GO:0006979">
    <property type="term" value="P:response to oxidative stress"/>
    <property type="evidence" value="ECO:0007669"/>
    <property type="project" value="InterPro"/>
</dbReference>
<dbReference type="Pfam" id="PF03098">
    <property type="entry name" value="An_peroxidase"/>
    <property type="match status" value="1"/>
</dbReference>
<accession>B9RUD6</accession>
<keyword evidence="2" id="KW-0611">Plant defense</keyword>
<dbReference type="PROSITE" id="PS50292">
    <property type="entry name" value="PEROXIDASE_3"/>
    <property type="match status" value="1"/>
</dbReference>
<dbReference type="GO" id="GO:0006631">
    <property type="term" value="P:fatty acid metabolic process"/>
    <property type="evidence" value="ECO:0007669"/>
    <property type="project" value="UniProtKB-ARBA"/>
</dbReference>
<dbReference type="STRING" id="3988.B9RUD6"/>
<gene>
    <name evidence="6" type="ORF">RCOM_0851890</name>
</gene>
<dbReference type="InterPro" id="IPR010255">
    <property type="entry name" value="Haem_peroxidase_sf"/>
</dbReference>
<dbReference type="Gene3D" id="1.10.640.10">
    <property type="entry name" value="Haem peroxidase domain superfamily, animal type"/>
    <property type="match status" value="1"/>
</dbReference>
<dbReference type="GO" id="GO:0006952">
    <property type="term" value="P:defense response"/>
    <property type="evidence" value="ECO:0007669"/>
    <property type="project" value="UniProtKB-KW"/>
</dbReference>
<dbReference type="SUPFAM" id="SSF48113">
    <property type="entry name" value="Heme-dependent peroxidases"/>
    <property type="match status" value="1"/>
</dbReference>
<dbReference type="InterPro" id="IPR019791">
    <property type="entry name" value="Haem_peroxidase_animal"/>
</dbReference>
<keyword evidence="1" id="KW-0479">Metal-binding</keyword>
<keyword evidence="5" id="KW-0408">Iron</keyword>
<dbReference type="GO" id="GO:0046872">
    <property type="term" value="F:metal ion binding"/>
    <property type="evidence" value="ECO:0007669"/>
    <property type="project" value="UniProtKB-KW"/>
</dbReference>
<dbReference type="PANTHER" id="PTHR11903:SF11">
    <property type="entry name" value="ALPHA-DIOXYGENASE 1"/>
    <property type="match status" value="1"/>
</dbReference>
<keyword evidence="7" id="KW-1185">Reference proteome</keyword>
<dbReference type="InterPro" id="IPR037120">
    <property type="entry name" value="Haem_peroxidase_sf_animal"/>
</dbReference>
<dbReference type="EMBL" id="EQ973817">
    <property type="protein sequence ID" value="EEF44923.1"/>
    <property type="molecule type" value="Genomic_DNA"/>
</dbReference>
<dbReference type="GO" id="GO:0051213">
    <property type="term" value="F:dioxygenase activity"/>
    <property type="evidence" value="ECO:0007669"/>
    <property type="project" value="UniProtKB-KW"/>
</dbReference>
<protein>
    <submittedName>
        <fullName evidence="6">Uncharacterized protein</fullName>
    </submittedName>
</protein>
<dbReference type="GO" id="GO:0020037">
    <property type="term" value="F:heme binding"/>
    <property type="evidence" value="ECO:0007669"/>
    <property type="project" value="InterPro"/>
</dbReference>
<keyword evidence="4" id="KW-0560">Oxidoreductase</keyword>
<proteinExistence type="predicted"/>
<dbReference type="PANTHER" id="PTHR11903">
    <property type="entry name" value="PROSTAGLANDIN G/H SYNTHASE"/>
    <property type="match status" value="1"/>
</dbReference>
<evidence type="ECO:0000313" key="6">
    <source>
        <dbReference type="EMBL" id="EEF44923.1"/>
    </source>
</evidence>
<evidence type="ECO:0000256" key="2">
    <source>
        <dbReference type="ARBA" id="ARBA00022821"/>
    </source>
</evidence>
<evidence type="ECO:0000256" key="5">
    <source>
        <dbReference type="ARBA" id="ARBA00023004"/>
    </source>
</evidence>
<dbReference type="InParanoid" id="B9RUD6"/>
<evidence type="ECO:0000256" key="1">
    <source>
        <dbReference type="ARBA" id="ARBA00022723"/>
    </source>
</evidence>
<evidence type="ECO:0000256" key="4">
    <source>
        <dbReference type="ARBA" id="ARBA00023002"/>
    </source>
</evidence>
<sequence length="68" mass="7647">MMPFLTMTKTGLRYQMTSAIVGQGFLLYNAVCDALKKEYPKSTGDELFRYARLVISAVIAKIHTISEN</sequence>
<evidence type="ECO:0000313" key="7">
    <source>
        <dbReference type="Proteomes" id="UP000008311"/>
    </source>
</evidence>
<dbReference type="GO" id="GO:0004601">
    <property type="term" value="F:peroxidase activity"/>
    <property type="evidence" value="ECO:0007669"/>
    <property type="project" value="InterPro"/>
</dbReference>
<dbReference type="InterPro" id="IPR050783">
    <property type="entry name" value="Oxylipin_biosynth_metab"/>
</dbReference>
<dbReference type="AlphaFoldDB" id="B9RUD6"/>
<organism evidence="6 7">
    <name type="scientific">Ricinus communis</name>
    <name type="common">Castor bean</name>
    <dbReference type="NCBI Taxonomy" id="3988"/>
    <lineage>
        <taxon>Eukaryota</taxon>
        <taxon>Viridiplantae</taxon>
        <taxon>Streptophyta</taxon>
        <taxon>Embryophyta</taxon>
        <taxon>Tracheophyta</taxon>
        <taxon>Spermatophyta</taxon>
        <taxon>Magnoliopsida</taxon>
        <taxon>eudicotyledons</taxon>
        <taxon>Gunneridae</taxon>
        <taxon>Pentapetalae</taxon>
        <taxon>rosids</taxon>
        <taxon>fabids</taxon>
        <taxon>Malpighiales</taxon>
        <taxon>Euphorbiaceae</taxon>
        <taxon>Acalyphoideae</taxon>
        <taxon>Acalypheae</taxon>
        <taxon>Ricinus</taxon>
    </lineage>
</organism>
<dbReference type="Proteomes" id="UP000008311">
    <property type="component" value="Unassembled WGS sequence"/>
</dbReference>
<reference evidence="7" key="1">
    <citation type="journal article" date="2010" name="Nat. Biotechnol.">
        <title>Draft genome sequence of the oilseed species Ricinus communis.</title>
        <authorList>
            <person name="Chan A.P."/>
            <person name="Crabtree J."/>
            <person name="Zhao Q."/>
            <person name="Lorenzi H."/>
            <person name="Orvis J."/>
            <person name="Puiu D."/>
            <person name="Melake-Berhan A."/>
            <person name="Jones K.M."/>
            <person name="Redman J."/>
            <person name="Chen G."/>
            <person name="Cahoon E.B."/>
            <person name="Gedil M."/>
            <person name="Stanke M."/>
            <person name="Haas B.J."/>
            <person name="Wortman J.R."/>
            <person name="Fraser-Liggett C.M."/>
            <person name="Ravel J."/>
            <person name="Rabinowicz P.D."/>
        </authorList>
    </citation>
    <scope>NUCLEOTIDE SEQUENCE [LARGE SCALE GENOMIC DNA]</scope>
    <source>
        <strain evidence="7">cv. Hale</strain>
    </source>
</reference>